<accession>A0A8X6L0Z3</accession>
<sequence>MDDNQTKSNKSKLTPFRKMAMFYIVSALLGVLLIIIKYSFWRKQLCQNLPGIEPGFFNIPGDLTTIFLSIVSKDTPTVLEKFQDLPMWKRCFLAHRRGRNKVKN</sequence>
<keyword evidence="3" id="KW-1185">Reference proteome</keyword>
<protein>
    <submittedName>
        <fullName evidence="2">Uncharacterized protein</fullName>
    </submittedName>
</protein>
<name>A0A8X6L0Z3_TRICU</name>
<feature type="transmembrane region" description="Helical" evidence="1">
    <location>
        <begin position="20"/>
        <end position="41"/>
    </location>
</feature>
<organism evidence="2 3">
    <name type="scientific">Trichonephila clavata</name>
    <name type="common">Joro spider</name>
    <name type="synonym">Nephila clavata</name>
    <dbReference type="NCBI Taxonomy" id="2740835"/>
    <lineage>
        <taxon>Eukaryota</taxon>
        <taxon>Metazoa</taxon>
        <taxon>Ecdysozoa</taxon>
        <taxon>Arthropoda</taxon>
        <taxon>Chelicerata</taxon>
        <taxon>Arachnida</taxon>
        <taxon>Araneae</taxon>
        <taxon>Araneomorphae</taxon>
        <taxon>Entelegynae</taxon>
        <taxon>Araneoidea</taxon>
        <taxon>Nephilidae</taxon>
        <taxon>Trichonephila</taxon>
    </lineage>
</organism>
<evidence type="ECO:0000313" key="3">
    <source>
        <dbReference type="Proteomes" id="UP000887116"/>
    </source>
</evidence>
<keyword evidence="1" id="KW-0472">Membrane</keyword>
<dbReference type="EMBL" id="BMAO01033731">
    <property type="protein sequence ID" value="GFQ91441.1"/>
    <property type="molecule type" value="Genomic_DNA"/>
</dbReference>
<reference evidence="2" key="1">
    <citation type="submission" date="2020-07" db="EMBL/GenBank/DDBJ databases">
        <title>Multicomponent nature underlies the extraordinary mechanical properties of spider dragline silk.</title>
        <authorList>
            <person name="Kono N."/>
            <person name="Nakamura H."/>
            <person name="Mori M."/>
            <person name="Yoshida Y."/>
            <person name="Ohtoshi R."/>
            <person name="Malay A.D."/>
            <person name="Moran D.A.P."/>
            <person name="Tomita M."/>
            <person name="Numata K."/>
            <person name="Arakawa K."/>
        </authorList>
    </citation>
    <scope>NUCLEOTIDE SEQUENCE</scope>
</reference>
<evidence type="ECO:0000313" key="2">
    <source>
        <dbReference type="EMBL" id="GFQ91441.1"/>
    </source>
</evidence>
<proteinExistence type="predicted"/>
<gene>
    <name evidence="2" type="ORF">TNCT_63841</name>
</gene>
<evidence type="ECO:0000256" key="1">
    <source>
        <dbReference type="SAM" id="Phobius"/>
    </source>
</evidence>
<keyword evidence="1" id="KW-0812">Transmembrane</keyword>
<keyword evidence="1" id="KW-1133">Transmembrane helix</keyword>
<comment type="caution">
    <text evidence="2">The sequence shown here is derived from an EMBL/GenBank/DDBJ whole genome shotgun (WGS) entry which is preliminary data.</text>
</comment>
<dbReference type="Proteomes" id="UP000887116">
    <property type="component" value="Unassembled WGS sequence"/>
</dbReference>
<dbReference type="AlphaFoldDB" id="A0A8X6L0Z3"/>